<sequence>MLIARAGSPRRSHWLDSGEKGQCKSRRLTPLQTLKVLRFGKPVTATIRELHPRLEAVCPEGKNRLSIQEIIGFAYLGSAEISIRPEGKTSASDALQKHTVSLSGRCCCVFMFRSSGFHSFISG</sequence>
<dbReference type="AlphaFoldDB" id="A0A7I8X5W3"/>
<evidence type="ECO:0000313" key="3">
    <source>
        <dbReference type="Proteomes" id="UP000659654"/>
    </source>
</evidence>
<name>A0A7I8X5W3_BURXY</name>
<dbReference type="EMBL" id="CAJFCV020000005">
    <property type="protein sequence ID" value="CAG9122824.1"/>
    <property type="molecule type" value="Genomic_DNA"/>
</dbReference>
<dbReference type="EMBL" id="CAJFDI010000005">
    <property type="protein sequence ID" value="CAD5231570.1"/>
    <property type="molecule type" value="Genomic_DNA"/>
</dbReference>
<keyword evidence="3" id="KW-1185">Reference proteome</keyword>
<protein>
    <submittedName>
        <fullName evidence="2">(pine wood nematode) hypothetical protein</fullName>
    </submittedName>
</protein>
<proteinExistence type="predicted"/>
<dbReference type="Proteomes" id="UP000582659">
    <property type="component" value="Unassembled WGS sequence"/>
</dbReference>
<accession>A0A7I8X5W3</accession>
<comment type="caution">
    <text evidence="2">The sequence shown here is derived from an EMBL/GenBank/DDBJ whole genome shotgun (WGS) entry which is preliminary data.</text>
</comment>
<feature type="region of interest" description="Disordered" evidence="1">
    <location>
        <begin position="1"/>
        <end position="20"/>
    </location>
</feature>
<dbReference type="Proteomes" id="UP000659654">
    <property type="component" value="Unassembled WGS sequence"/>
</dbReference>
<reference evidence="2" key="1">
    <citation type="submission" date="2020-09" db="EMBL/GenBank/DDBJ databases">
        <authorList>
            <person name="Kikuchi T."/>
        </authorList>
    </citation>
    <scope>NUCLEOTIDE SEQUENCE</scope>
    <source>
        <strain evidence="2">Ka4C1</strain>
    </source>
</reference>
<organism evidence="2 3">
    <name type="scientific">Bursaphelenchus xylophilus</name>
    <name type="common">Pinewood nematode worm</name>
    <name type="synonym">Aphelenchoides xylophilus</name>
    <dbReference type="NCBI Taxonomy" id="6326"/>
    <lineage>
        <taxon>Eukaryota</taxon>
        <taxon>Metazoa</taxon>
        <taxon>Ecdysozoa</taxon>
        <taxon>Nematoda</taxon>
        <taxon>Chromadorea</taxon>
        <taxon>Rhabditida</taxon>
        <taxon>Tylenchina</taxon>
        <taxon>Tylenchomorpha</taxon>
        <taxon>Aphelenchoidea</taxon>
        <taxon>Aphelenchoididae</taxon>
        <taxon>Bursaphelenchus</taxon>
    </lineage>
</organism>
<evidence type="ECO:0000313" key="2">
    <source>
        <dbReference type="EMBL" id="CAD5231570.1"/>
    </source>
</evidence>
<evidence type="ECO:0000256" key="1">
    <source>
        <dbReference type="SAM" id="MobiDB-lite"/>
    </source>
</evidence>
<gene>
    <name evidence="2" type="ORF">BXYJ_LOCUS11666</name>
</gene>